<evidence type="ECO:0000313" key="2">
    <source>
        <dbReference type="EMBL" id="MFD2569431.1"/>
    </source>
</evidence>
<dbReference type="Proteomes" id="UP001597469">
    <property type="component" value="Unassembled WGS sequence"/>
</dbReference>
<feature type="transmembrane region" description="Helical" evidence="1">
    <location>
        <begin position="349"/>
        <end position="366"/>
    </location>
</feature>
<feature type="transmembrane region" description="Helical" evidence="1">
    <location>
        <begin position="307"/>
        <end position="328"/>
    </location>
</feature>
<comment type="caution">
    <text evidence="2">The sequence shown here is derived from an EMBL/GenBank/DDBJ whole genome shotgun (WGS) entry which is preliminary data.</text>
</comment>
<keyword evidence="1" id="KW-1133">Transmembrane helix</keyword>
<organism evidence="2 3">
    <name type="scientific">Spirosoma soli</name>
    <dbReference type="NCBI Taxonomy" id="1770529"/>
    <lineage>
        <taxon>Bacteria</taxon>
        <taxon>Pseudomonadati</taxon>
        <taxon>Bacteroidota</taxon>
        <taxon>Cytophagia</taxon>
        <taxon>Cytophagales</taxon>
        <taxon>Cytophagaceae</taxon>
        <taxon>Spirosoma</taxon>
    </lineage>
</organism>
<feature type="transmembrane region" description="Helical" evidence="1">
    <location>
        <begin position="372"/>
        <end position="393"/>
    </location>
</feature>
<feature type="transmembrane region" description="Helical" evidence="1">
    <location>
        <begin position="207"/>
        <end position="228"/>
    </location>
</feature>
<accession>A0ABW5LYU5</accession>
<feature type="transmembrane region" description="Helical" evidence="1">
    <location>
        <begin position="266"/>
        <end position="287"/>
    </location>
</feature>
<feature type="transmembrane region" description="Helical" evidence="1">
    <location>
        <begin position="170"/>
        <end position="200"/>
    </location>
</feature>
<feature type="transmembrane region" description="Helical" evidence="1">
    <location>
        <begin position="148"/>
        <end position="164"/>
    </location>
</feature>
<evidence type="ECO:0000313" key="3">
    <source>
        <dbReference type="Proteomes" id="UP001597469"/>
    </source>
</evidence>
<dbReference type="RefSeq" id="WP_381518436.1">
    <property type="nucleotide sequence ID" value="NZ_JBHULN010000001.1"/>
</dbReference>
<feature type="transmembrane region" description="Helical" evidence="1">
    <location>
        <begin position="12"/>
        <end position="32"/>
    </location>
</feature>
<evidence type="ECO:0000256" key="1">
    <source>
        <dbReference type="SAM" id="Phobius"/>
    </source>
</evidence>
<keyword evidence="3" id="KW-1185">Reference proteome</keyword>
<keyword evidence="1" id="KW-0812">Transmembrane</keyword>
<proteinExistence type="predicted"/>
<feature type="transmembrane region" description="Helical" evidence="1">
    <location>
        <begin position="98"/>
        <end position="116"/>
    </location>
</feature>
<sequence length="589" mass="67528">MKRWGTPLHHYVRYIAYLLVITPILLYSYVFLKSLVNFPFYDDFFWYNKLILRAEGQPLLTKLALITEQHSDHRLILLKGLALLLSSIGTFDFRAPILLTNCLFLLFSIHLIVHVYHVSKHWFFTVPCLFILYQFIPYTVVFSYGLQTLGVLLFLYFALYYVWLTSRWSYGLTALMALLCVLSNTNGLLVLPILALVYFLTHRYQVAALYISLTVLIPAVYFSFGYQWNAGAVQYTSHFSKPVNTYLFLAELIGTWANLSHAFGYAMAVTVGTLLLLLIAWSLVGFVRSVNWRSLYVPPVTGASDTARHLILTATFMLGFILLTCLLLSYKRFAGTEHTNNVVPHYRQYSMFALCFCYVLGVAKIAQSRWLWSYAVICAVLSITGNIASYLYIHDSLRQYTLALRADVYNWQHNQSFLFFPHVEGEVAWQTVTTEMATNYQKHLIVEPPPTKPVHLISSSLSATVCQRDHEQVITLTDPATPHSYLSNVFLVLKNQQATYFFPFVNTLNSPRTILKQAALVSSYGQSAISHYICKDFLPCGSYQPFLYNEDLHTLQRINTTVTIFPEANSQRHNRKKVINKQIPIALNQ</sequence>
<protein>
    <submittedName>
        <fullName evidence="2">Uncharacterized protein</fullName>
    </submittedName>
</protein>
<gene>
    <name evidence="2" type="ORF">ACFSUS_02225</name>
</gene>
<reference evidence="3" key="1">
    <citation type="journal article" date="2019" name="Int. J. Syst. Evol. Microbiol.">
        <title>The Global Catalogue of Microorganisms (GCM) 10K type strain sequencing project: providing services to taxonomists for standard genome sequencing and annotation.</title>
        <authorList>
            <consortium name="The Broad Institute Genomics Platform"/>
            <consortium name="The Broad Institute Genome Sequencing Center for Infectious Disease"/>
            <person name="Wu L."/>
            <person name="Ma J."/>
        </authorList>
    </citation>
    <scope>NUCLEOTIDE SEQUENCE [LARGE SCALE GENOMIC DNA]</scope>
    <source>
        <strain evidence="3">KCTC 42805</strain>
    </source>
</reference>
<keyword evidence="1" id="KW-0472">Membrane</keyword>
<dbReference type="EMBL" id="JBHULN010000001">
    <property type="protein sequence ID" value="MFD2569431.1"/>
    <property type="molecule type" value="Genomic_DNA"/>
</dbReference>
<name>A0ABW5LYU5_9BACT</name>